<evidence type="ECO:0000256" key="2">
    <source>
        <dbReference type="SAM" id="Phobius"/>
    </source>
</evidence>
<comment type="caution">
    <text evidence="4">The sequence shown here is derived from an EMBL/GenBank/DDBJ whole genome shotgun (WGS) entry which is preliminary data.</text>
</comment>
<dbReference type="EMBL" id="JAMTCO010000010">
    <property type="protein sequence ID" value="MCP2271969.1"/>
    <property type="molecule type" value="Genomic_DNA"/>
</dbReference>
<protein>
    <submittedName>
        <fullName evidence="4">Metal-dependent hydrolase, endonuclease/exonuclease/phosphatase family</fullName>
    </submittedName>
</protein>
<keyword evidence="4" id="KW-0378">Hydrolase</keyword>
<feature type="region of interest" description="Disordered" evidence="1">
    <location>
        <begin position="1"/>
        <end position="22"/>
    </location>
</feature>
<feature type="transmembrane region" description="Helical" evidence="2">
    <location>
        <begin position="28"/>
        <end position="49"/>
    </location>
</feature>
<feature type="compositionally biased region" description="Acidic residues" evidence="1">
    <location>
        <begin position="8"/>
        <end position="17"/>
    </location>
</feature>
<sequence length="338" mass="36270">MTAHQAEDVDVPYDEDPPPTRRRRRRGVTVFLTLLVLPLLAVCVLRLGGIDGNRLTVITLAVTPYIAGYGIVVTLLSLILRRKLLTTVALVLSLSLGILLVPRVLPDGDPLPSGQRVRVLTANLKLGRADTDVLMSLIRDAKVDVLSLQELTPAALSALDEAGVERLLPYRAVQPVPGGAGGGILAKVPLRQISLAEDMTFENVAAVVDLSGPVDIEVVTIHINPPTSSDNARKRWQRELAGLPGPDSYGRPRVLAGDFNATLDHRAFTAFLDRGYNDGAELAGEAMRPTWSSSSPPSPPVTIDHIVLDRRVGVVSVAVYDLPGSDHNAVFAELALPR</sequence>
<accession>A0ABT1IHC5</accession>
<feature type="transmembrane region" description="Helical" evidence="2">
    <location>
        <begin position="55"/>
        <end position="80"/>
    </location>
</feature>
<evidence type="ECO:0000256" key="1">
    <source>
        <dbReference type="SAM" id="MobiDB-lite"/>
    </source>
</evidence>
<dbReference type="RefSeq" id="WP_253888913.1">
    <property type="nucleotide sequence ID" value="NZ_BAAAVB010000003.1"/>
</dbReference>
<keyword evidence="2" id="KW-0472">Membrane</keyword>
<dbReference type="GO" id="GO:0016787">
    <property type="term" value="F:hydrolase activity"/>
    <property type="evidence" value="ECO:0007669"/>
    <property type="project" value="UniProtKB-KW"/>
</dbReference>
<dbReference type="Proteomes" id="UP001205185">
    <property type="component" value="Unassembled WGS sequence"/>
</dbReference>
<dbReference type="Gene3D" id="3.60.10.10">
    <property type="entry name" value="Endonuclease/exonuclease/phosphatase"/>
    <property type="match status" value="1"/>
</dbReference>
<keyword evidence="2" id="KW-1133">Transmembrane helix</keyword>
<dbReference type="InterPro" id="IPR036691">
    <property type="entry name" value="Endo/exonu/phosph_ase_sf"/>
</dbReference>
<keyword evidence="4" id="KW-0540">Nuclease</keyword>
<dbReference type="InterPro" id="IPR005135">
    <property type="entry name" value="Endo/exonuclease/phosphatase"/>
</dbReference>
<proteinExistence type="predicted"/>
<organism evidence="4 5">
    <name type="scientific">Actinokineospora diospyrosa</name>
    <dbReference type="NCBI Taxonomy" id="103728"/>
    <lineage>
        <taxon>Bacteria</taxon>
        <taxon>Bacillati</taxon>
        <taxon>Actinomycetota</taxon>
        <taxon>Actinomycetes</taxon>
        <taxon>Pseudonocardiales</taxon>
        <taxon>Pseudonocardiaceae</taxon>
        <taxon>Actinokineospora</taxon>
    </lineage>
</organism>
<feature type="domain" description="Endonuclease/exonuclease/phosphatase" evidence="3">
    <location>
        <begin position="120"/>
        <end position="327"/>
    </location>
</feature>
<reference evidence="4 5" key="1">
    <citation type="submission" date="2022-06" db="EMBL/GenBank/DDBJ databases">
        <title>Genomic Encyclopedia of Archaeal and Bacterial Type Strains, Phase II (KMG-II): from individual species to whole genera.</title>
        <authorList>
            <person name="Goeker M."/>
        </authorList>
    </citation>
    <scope>NUCLEOTIDE SEQUENCE [LARGE SCALE GENOMIC DNA]</scope>
    <source>
        <strain evidence="4 5">DSM 44255</strain>
    </source>
</reference>
<name>A0ABT1IHC5_9PSEU</name>
<feature type="transmembrane region" description="Helical" evidence="2">
    <location>
        <begin position="87"/>
        <end position="105"/>
    </location>
</feature>
<dbReference type="Pfam" id="PF03372">
    <property type="entry name" value="Exo_endo_phos"/>
    <property type="match status" value="1"/>
</dbReference>
<dbReference type="GO" id="GO:0004519">
    <property type="term" value="F:endonuclease activity"/>
    <property type="evidence" value="ECO:0007669"/>
    <property type="project" value="UniProtKB-KW"/>
</dbReference>
<dbReference type="SUPFAM" id="SSF56219">
    <property type="entry name" value="DNase I-like"/>
    <property type="match status" value="1"/>
</dbReference>
<evidence type="ECO:0000313" key="4">
    <source>
        <dbReference type="EMBL" id="MCP2271969.1"/>
    </source>
</evidence>
<gene>
    <name evidence="4" type="ORF">LV75_004483</name>
</gene>
<keyword evidence="5" id="KW-1185">Reference proteome</keyword>
<evidence type="ECO:0000313" key="5">
    <source>
        <dbReference type="Proteomes" id="UP001205185"/>
    </source>
</evidence>
<evidence type="ECO:0000259" key="3">
    <source>
        <dbReference type="Pfam" id="PF03372"/>
    </source>
</evidence>
<keyword evidence="2" id="KW-0812">Transmembrane</keyword>
<keyword evidence="4" id="KW-0255">Endonuclease</keyword>